<dbReference type="RefSeq" id="WP_210680626.1">
    <property type="nucleotide sequence ID" value="NZ_JAGMWN010000001.1"/>
</dbReference>
<dbReference type="InterPro" id="IPR006665">
    <property type="entry name" value="OmpA-like"/>
</dbReference>
<feature type="compositionally biased region" description="Polar residues" evidence="2">
    <location>
        <begin position="256"/>
        <end position="266"/>
    </location>
</feature>
<evidence type="ECO:0000256" key="3">
    <source>
        <dbReference type="SAM" id="SignalP"/>
    </source>
</evidence>
<dbReference type="Pfam" id="PF00691">
    <property type="entry name" value="OmpA"/>
    <property type="match status" value="1"/>
</dbReference>
<dbReference type="CDD" id="cd07185">
    <property type="entry name" value="OmpA_C-like"/>
    <property type="match status" value="1"/>
</dbReference>
<dbReference type="PROSITE" id="PS51123">
    <property type="entry name" value="OMPA_2"/>
    <property type="match status" value="1"/>
</dbReference>
<keyword evidence="3" id="KW-0732">Signal</keyword>
<feature type="compositionally biased region" description="Low complexity" evidence="2">
    <location>
        <begin position="201"/>
        <end position="223"/>
    </location>
</feature>
<sequence>MTLRTFRLGRLLKGLGLPMLLLLGAVVLQACDTTRDVVDAADPTEWFSDDDPEPPEGAPRPSKPVPGADEDYPKLATVPERPPEPEIKSRFEDLRAGLVADRQNAQYSDEVIRRAPPPEQNRAEAAMQALEQQPGEPPTANLDNTGMAGDGAAPNSGAAEKDTSVPTVAPAPSQASSATPAPAPAPGSEPAQPQPAPPEPASSSPASASQESQAAPQVAEQAPAPEPLGGSARASDEPMRPAQPPDSAAGMARSADATSPPAQQDAPQAGSERLIATIYFPGGGAGLTGHDREILRQVAQIFSQGAQTVRIIGHTSVGTEDGSQQAALVTYKASLDRASVVADALADYGVPRDALSIDARGAKQPRYDESTDAGIAANRRAEIFMSF</sequence>
<dbReference type="AlphaFoldDB" id="A0A8J7RZT9"/>
<feature type="compositionally biased region" description="Pro residues" evidence="2">
    <location>
        <begin position="181"/>
        <end position="200"/>
    </location>
</feature>
<dbReference type="PROSITE" id="PS51257">
    <property type="entry name" value="PROKAR_LIPOPROTEIN"/>
    <property type="match status" value="1"/>
</dbReference>
<dbReference type="PANTHER" id="PTHR30329:SF21">
    <property type="entry name" value="LIPOPROTEIN YIAD-RELATED"/>
    <property type="match status" value="1"/>
</dbReference>
<organism evidence="5 6">
    <name type="scientific">Marivibrio halodurans</name>
    <dbReference type="NCBI Taxonomy" id="2039722"/>
    <lineage>
        <taxon>Bacteria</taxon>
        <taxon>Pseudomonadati</taxon>
        <taxon>Pseudomonadota</taxon>
        <taxon>Alphaproteobacteria</taxon>
        <taxon>Rhodospirillales</taxon>
        <taxon>Rhodospirillaceae</taxon>
        <taxon>Marivibrio</taxon>
    </lineage>
</organism>
<protein>
    <submittedName>
        <fullName evidence="5">OmpA family protein</fullName>
    </submittedName>
</protein>
<keyword evidence="6" id="KW-1185">Reference proteome</keyword>
<feature type="chain" id="PRO_5035286215" evidence="3">
    <location>
        <begin position="31"/>
        <end position="387"/>
    </location>
</feature>
<feature type="compositionally biased region" description="Pro residues" evidence="2">
    <location>
        <begin position="55"/>
        <end position="64"/>
    </location>
</feature>
<feature type="compositionally biased region" description="Low complexity" evidence="2">
    <location>
        <begin position="170"/>
        <end position="180"/>
    </location>
</feature>
<dbReference type="EMBL" id="JAGMWN010000001">
    <property type="protein sequence ID" value="MBP5856079.1"/>
    <property type="molecule type" value="Genomic_DNA"/>
</dbReference>
<comment type="caution">
    <text evidence="5">The sequence shown here is derived from an EMBL/GenBank/DDBJ whole genome shotgun (WGS) entry which is preliminary data.</text>
</comment>
<reference evidence="5" key="1">
    <citation type="submission" date="2021-04" db="EMBL/GenBank/DDBJ databases">
        <authorList>
            <person name="Zhang D.-C."/>
        </authorList>
    </citation>
    <scope>NUCLEOTIDE SEQUENCE</scope>
    <source>
        <strain evidence="5">CGMCC 1.15697</strain>
    </source>
</reference>
<dbReference type="Gene3D" id="3.30.1330.60">
    <property type="entry name" value="OmpA-like domain"/>
    <property type="match status" value="1"/>
</dbReference>
<dbReference type="SUPFAM" id="SSF103088">
    <property type="entry name" value="OmpA-like"/>
    <property type="match status" value="1"/>
</dbReference>
<dbReference type="Proteomes" id="UP000672602">
    <property type="component" value="Unassembled WGS sequence"/>
</dbReference>
<proteinExistence type="predicted"/>
<feature type="signal peptide" evidence="3">
    <location>
        <begin position="1"/>
        <end position="30"/>
    </location>
</feature>
<feature type="domain" description="OmpA-like" evidence="4">
    <location>
        <begin position="267"/>
        <end position="387"/>
    </location>
</feature>
<accession>A0A8J7RZT9</accession>
<dbReference type="InterPro" id="IPR036737">
    <property type="entry name" value="OmpA-like_sf"/>
</dbReference>
<dbReference type="GO" id="GO:0016020">
    <property type="term" value="C:membrane"/>
    <property type="evidence" value="ECO:0007669"/>
    <property type="project" value="UniProtKB-UniRule"/>
</dbReference>
<dbReference type="InterPro" id="IPR050330">
    <property type="entry name" value="Bact_OuterMem_StrucFunc"/>
</dbReference>
<keyword evidence="1" id="KW-0472">Membrane</keyword>
<evidence type="ECO:0000256" key="2">
    <source>
        <dbReference type="SAM" id="MobiDB-lite"/>
    </source>
</evidence>
<evidence type="ECO:0000313" key="5">
    <source>
        <dbReference type="EMBL" id="MBP5856079.1"/>
    </source>
</evidence>
<evidence type="ECO:0000259" key="4">
    <source>
        <dbReference type="PROSITE" id="PS51123"/>
    </source>
</evidence>
<evidence type="ECO:0000313" key="6">
    <source>
        <dbReference type="Proteomes" id="UP000672602"/>
    </source>
</evidence>
<feature type="compositionally biased region" description="Basic and acidic residues" evidence="2">
    <location>
        <begin position="81"/>
        <end position="95"/>
    </location>
</feature>
<dbReference type="PANTHER" id="PTHR30329">
    <property type="entry name" value="STATOR ELEMENT OF FLAGELLAR MOTOR COMPLEX"/>
    <property type="match status" value="1"/>
</dbReference>
<evidence type="ECO:0000256" key="1">
    <source>
        <dbReference type="PROSITE-ProRule" id="PRU00473"/>
    </source>
</evidence>
<gene>
    <name evidence="5" type="ORF">KAJ83_03600</name>
</gene>
<feature type="region of interest" description="Disordered" evidence="2">
    <location>
        <begin position="43"/>
        <end position="269"/>
    </location>
</feature>
<name>A0A8J7RZT9_9PROT</name>